<evidence type="ECO:0000259" key="2">
    <source>
        <dbReference type="Pfam" id="PF07287"/>
    </source>
</evidence>
<dbReference type="EMBL" id="PJBV01000035">
    <property type="protein sequence ID" value="PKH37300.1"/>
    <property type="molecule type" value="Genomic_DNA"/>
</dbReference>
<evidence type="ECO:0000256" key="1">
    <source>
        <dbReference type="SAM" id="MobiDB-lite"/>
    </source>
</evidence>
<dbReference type="PANTHER" id="PTHR47585:SF1">
    <property type="entry name" value="DUF1446 DOMAIN-CONTAINING PROTEIN"/>
    <property type="match status" value="1"/>
</dbReference>
<gene>
    <name evidence="4" type="ORF">CXG46_17685</name>
    <name evidence="5" type="ORF">SAMN05192575_101255</name>
</gene>
<dbReference type="EMBL" id="FOKC01000001">
    <property type="protein sequence ID" value="SFA76354.1"/>
    <property type="molecule type" value="Genomic_DNA"/>
</dbReference>
<evidence type="ECO:0000313" key="6">
    <source>
        <dbReference type="Proteomes" id="UP000199113"/>
    </source>
</evidence>
<name>A0A1I0VIZ4_9ACTN</name>
<dbReference type="InterPro" id="IPR056362">
    <property type="entry name" value="AtuA-like_ferredoxin_dom"/>
</dbReference>
<dbReference type="Proteomes" id="UP000233565">
    <property type="component" value="Unassembled WGS sequence"/>
</dbReference>
<dbReference type="PANTHER" id="PTHR47585">
    <property type="match status" value="1"/>
</dbReference>
<dbReference type="Pfam" id="PF07287">
    <property type="entry name" value="AtuA"/>
    <property type="match status" value="1"/>
</dbReference>
<dbReference type="Proteomes" id="UP000199113">
    <property type="component" value="Unassembled WGS sequence"/>
</dbReference>
<reference evidence="5" key="1">
    <citation type="submission" date="2016-10" db="EMBL/GenBank/DDBJ databases">
        <authorList>
            <person name="de Groot N.N."/>
        </authorList>
    </citation>
    <scope>NUCLEOTIDE SEQUENCE [LARGE SCALE GENOMIC DNA]</scope>
    <source>
        <strain evidence="5">CGMCC 1.10697</strain>
    </source>
</reference>
<dbReference type="AlphaFoldDB" id="A0A1I0VIZ4"/>
<evidence type="ECO:0000313" key="5">
    <source>
        <dbReference type="EMBL" id="SFA76354.1"/>
    </source>
</evidence>
<accession>A0A1I0VIZ4</accession>
<evidence type="ECO:0000259" key="3">
    <source>
        <dbReference type="Pfam" id="PF23544"/>
    </source>
</evidence>
<feature type="domain" description="Acyclic terpene utilisation N-terminal" evidence="2">
    <location>
        <begin position="5"/>
        <end position="447"/>
    </location>
</feature>
<protein>
    <submittedName>
        <fullName evidence="4">DUF1446 domain-containing protein</fullName>
    </submittedName>
</protein>
<dbReference type="InterPro" id="IPR010839">
    <property type="entry name" value="AtuA_N"/>
</dbReference>
<proteinExistence type="predicted"/>
<evidence type="ECO:0000313" key="7">
    <source>
        <dbReference type="Proteomes" id="UP000233565"/>
    </source>
</evidence>
<evidence type="ECO:0000313" key="4">
    <source>
        <dbReference type="EMBL" id="PKH37300.1"/>
    </source>
</evidence>
<organism evidence="5 6">
    <name type="scientific">Nocardioides alpinus</name>
    <dbReference type="NCBI Taxonomy" id="748909"/>
    <lineage>
        <taxon>Bacteria</taxon>
        <taxon>Bacillati</taxon>
        <taxon>Actinomycetota</taxon>
        <taxon>Actinomycetes</taxon>
        <taxon>Propionibacteriales</taxon>
        <taxon>Nocardioidaceae</taxon>
        <taxon>Nocardioides</taxon>
    </lineage>
</organism>
<feature type="region of interest" description="Disordered" evidence="1">
    <location>
        <begin position="449"/>
        <end position="493"/>
    </location>
</feature>
<dbReference type="OrthoDB" id="3959640at2"/>
<dbReference type="Pfam" id="PF23544">
    <property type="entry name" value="AtuA_ferredoxin"/>
    <property type="match status" value="1"/>
</dbReference>
<sequence length="604" mass="63212">MSTPLRVANVSGFYGDRMSAMREMLDGGDVDVLTGDYLAELTMLILGRQRSTDPAAGYARSFLTQLEDCLADALSRGVRIVSNAGGLNPRGLAGAVGELGARLGVPVRVATVSGDDLMPRLAQLGSAGRLRVGERPPADGDLVPVNGEFPDVLTANAYLGCWGVVRALEAGADVVVTGRITDASLVVGPAAWHHGWSADDLDALAGATVAGHVLECGTQATGGNFSFFAELLDADPGCLDHIGFPLAEIAADGTAVICKHPGTGGAVTVETVTEQLLYELTGSRYGGPDVVTRFDGLRLRQVARDRVEVTGARGLRPGEWLKVATNRLGGFRNAMTLPLAGLDVDRKADLLRRQLAPVLAEVAEARVTLARTDSPDAEAEEEASAVLQVTVKDPDRNKVGKEFTVPVIELALATVPGFFAAGAPPSPSAYGVYAPAWVRVDDVAHVVGLPDGGTERVPSTRPQPRSTPEGESPGPVEPAGHSGGPEAAGPTRRVPLRCVVGARSGDKGGAATLGVYARSDEGYAWLSSFLTAERLRELLPEASGLPVTRERLPGFRALIFQLPGLLGEGVAASTRFDPQAKAVGEWLRSRLVDVPMSLLPEGRT</sequence>
<keyword evidence="7" id="KW-1185">Reference proteome</keyword>
<dbReference type="STRING" id="748909.SAMN05192575_101255"/>
<reference evidence="4 7" key="2">
    <citation type="submission" date="2017-12" db="EMBL/GenBank/DDBJ databases">
        <title>Pharmacopeia of the Arctic Ocean.</title>
        <authorList>
            <person name="Collins E."/>
            <person name="Ducluzeau A.-L."/>
        </authorList>
    </citation>
    <scope>NUCLEOTIDE SEQUENCE [LARGE SCALE GENOMIC DNA]</scope>
    <source>
        <strain evidence="4 7">DSM 23325</strain>
    </source>
</reference>
<dbReference type="RefSeq" id="WP_091193267.1">
    <property type="nucleotide sequence ID" value="NZ_FOKC01000001.1"/>
</dbReference>
<feature type="domain" description="AtuA-like ferredoxin-fold" evidence="3">
    <location>
        <begin position="495"/>
        <end position="589"/>
    </location>
</feature>